<dbReference type="AlphaFoldDB" id="A0A5C4RPC0"/>
<evidence type="ECO:0000313" key="1">
    <source>
        <dbReference type="EMBL" id="TNJ33096.1"/>
    </source>
</evidence>
<proteinExistence type="predicted"/>
<gene>
    <name evidence="1" type="ORF">E1B00_12375</name>
</gene>
<organism evidence="1 2">
    <name type="scientific">Arenimonas terrae</name>
    <dbReference type="NCBI Taxonomy" id="2546226"/>
    <lineage>
        <taxon>Bacteria</taxon>
        <taxon>Pseudomonadati</taxon>
        <taxon>Pseudomonadota</taxon>
        <taxon>Gammaproteobacteria</taxon>
        <taxon>Lysobacterales</taxon>
        <taxon>Lysobacteraceae</taxon>
        <taxon>Arenimonas</taxon>
    </lineage>
</organism>
<comment type="caution">
    <text evidence="1">The sequence shown here is derived from an EMBL/GenBank/DDBJ whole genome shotgun (WGS) entry which is preliminary data.</text>
</comment>
<dbReference type="Proteomes" id="UP000305760">
    <property type="component" value="Unassembled WGS sequence"/>
</dbReference>
<dbReference type="EMBL" id="SMDR01000003">
    <property type="protein sequence ID" value="TNJ33096.1"/>
    <property type="molecule type" value="Genomic_DNA"/>
</dbReference>
<reference evidence="1 2" key="1">
    <citation type="submission" date="2019-03" db="EMBL/GenBank/DDBJ databases">
        <title>Arenimonas daejeonensis sp. nov., isolated from compost.</title>
        <authorList>
            <person name="Jeon C.O."/>
        </authorList>
    </citation>
    <scope>NUCLEOTIDE SEQUENCE [LARGE SCALE GENOMIC DNA]</scope>
    <source>
        <strain evidence="1 2">R29</strain>
    </source>
</reference>
<keyword evidence="2" id="KW-1185">Reference proteome</keyword>
<evidence type="ECO:0000313" key="2">
    <source>
        <dbReference type="Proteomes" id="UP000305760"/>
    </source>
</evidence>
<accession>A0A5C4RPC0</accession>
<dbReference type="RefSeq" id="WP_139449240.1">
    <property type="nucleotide sequence ID" value="NZ_SMDR01000003.1"/>
</dbReference>
<dbReference type="OrthoDB" id="5954732at2"/>
<name>A0A5C4RPC0_9GAMM</name>
<sequence length="147" mass="15986">MSSLLPLPLPLAPIAWLTGLRRIPDNCVVTVHRFGRFVRALGPGWRWTVPGLDRLGEPVCLIGHHLDVAGSRGTHAELHYQILDPAQAGEALDRVDALVSDQARDALASLQALADSTRPMAEALKAELNRRVARLGLRVIRCSLHAA</sequence>
<evidence type="ECO:0008006" key="3">
    <source>
        <dbReference type="Google" id="ProtNLM"/>
    </source>
</evidence>
<protein>
    <recommendedName>
        <fullName evidence="3">Band 7 domain-containing protein</fullName>
    </recommendedName>
</protein>